<protein>
    <submittedName>
        <fullName evidence="1">Uncharacterized protein</fullName>
    </submittedName>
</protein>
<proteinExistence type="predicted"/>
<reference evidence="1 2" key="1">
    <citation type="journal article" date="2022" name="Genome Biol. Evol.">
        <title>The Spruce Budworm Genome: Reconstructing the Evolutionary History of Antifreeze Proteins.</title>
        <authorList>
            <person name="Beliveau C."/>
            <person name="Gagne P."/>
            <person name="Picq S."/>
            <person name="Vernygora O."/>
            <person name="Keeling C.I."/>
            <person name="Pinkney K."/>
            <person name="Doucet D."/>
            <person name="Wen F."/>
            <person name="Johnston J.S."/>
            <person name="Maaroufi H."/>
            <person name="Boyle B."/>
            <person name="Laroche J."/>
            <person name="Dewar K."/>
            <person name="Juretic N."/>
            <person name="Blackburn G."/>
            <person name="Nisole A."/>
            <person name="Brunet B."/>
            <person name="Brandao M."/>
            <person name="Lumley L."/>
            <person name="Duan J."/>
            <person name="Quan G."/>
            <person name="Lucarotti C.J."/>
            <person name="Roe A.D."/>
            <person name="Sperling F.A.H."/>
            <person name="Levesque R.C."/>
            <person name="Cusson M."/>
        </authorList>
    </citation>
    <scope>NUCLEOTIDE SEQUENCE [LARGE SCALE GENOMIC DNA]</scope>
    <source>
        <strain evidence="1">Glfc:IPQL:Cfum</strain>
    </source>
</reference>
<comment type="caution">
    <text evidence="1">The sequence shown here is derived from an EMBL/GenBank/DDBJ whole genome shotgun (WGS) entry which is preliminary data.</text>
</comment>
<organism evidence="1 2">
    <name type="scientific">Choristoneura fumiferana</name>
    <name type="common">Spruce budworm moth</name>
    <name type="synonym">Archips fumiferana</name>
    <dbReference type="NCBI Taxonomy" id="7141"/>
    <lineage>
        <taxon>Eukaryota</taxon>
        <taxon>Metazoa</taxon>
        <taxon>Ecdysozoa</taxon>
        <taxon>Arthropoda</taxon>
        <taxon>Hexapoda</taxon>
        <taxon>Insecta</taxon>
        <taxon>Pterygota</taxon>
        <taxon>Neoptera</taxon>
        <taxon>Endopterygota</taxon>
        <taxon>Lepidoptera</taxon>
        <taxon>Glossata</taxon>
        <taxon>Ditrysia</taxon>
        <taxon>Tortricoidea</taxon>
        <taxon>Tortricidae</taxon>
        <taxon>Tortricinae</taxon>
        <taxon>Choristoneura</taxon>
    </lineage>
</organism>
<dbReference type="Proteomes" id="UP001064048">
    <property type="component" value="Chromosome 7"/>
</dbReference>
<sequence length="345" mass="40517">MDSNDKGQGQSKPVPRYYGRRKEDKSSSELSVDSDSSDTPDDTQRSLAVKPNSNQNQLRLSGSSSKVSKNHFAFEFGSARETKSLKEKLKKKMQAQLSRQLRADKRAEAERLERESRRQARRDEEMRELAIKLRRKSVDPLGNVKCGINRTGDRVKTTLTEATVGRPDKNKDEDSHSKSPSPEPKRIPVWETNREAPREPPPDSYRHKYDPGESSYYPPEPPRRRFDNDNYYKDERSRDDDRPPGVYPPNRYDKYPNREYQSRNYDNRQEYNQSHDSRWDQDSNYSSSRRRPYGYRGGYRGQSNRPGPEQNYEDPPRSWHTRQETHGDHDRDSSYNKSKVKLVDY</sequence>
<evidence type="ECO:0000313" key="2">
    <source>
        <dbReference type="Proteomes" id="UP001064048"/>
    </source>
</evidence>
<evidence type="ECO:0000313" key="1">
    <source>
        <dbReference type="EMBL" id="KAI8432179.1"/>
    </source>
</evidence>
<accession>A0ACC0K720</accession>
<gene>
    <name evidence="1" type="ORF">MSG28_004641</name>
</gene>
<name>A0ACC0K720_CHOFU</name>
<dbReference type="EMBL" id="CM046107">
    <property type="protein sequence ID" value="KAI8432179.1"/>
    <property type="molecule type" value="Genomic_DNA"/>
</dbReference>
<keyword evidence="2" id="KW-1185">Reference proteome</keyword>